<dbReference type="Gene3D" id="3.40.50.720">
    <property type="entry name" value="NAD(P)-binding Rossmann-like Domain"/>
    <property type="match status" value="2"/>
</dbReference>
<sequence length="185" mass="20472">MKKILVTGATGYLGGRLCHALLQQGHPVRVLVRRTSDLSSLPPPTDAAAAIEIVYGDVTDYRSLLSACSDCHVIFHVAAVVEPWLPDPSKFFSVHHEKYFCTEYEKSKAYADKIAIQAASEGVPIVAVYPGVIYGLARFMELSFNMGFCQIIERFNWRLPGYIGSGNDKFSFSHVDDVVEGILQQ</sequence>
<dbReference type="Proteomes" id="UP000237347">
    <property type="component" value="Unassembled WGS sequence"/>
</dbReference>
<organism evidence="2 3">
    <name type="scientific">Quercus suber</name>
    <name type="common">Cork oak</name>
    <dbReference type="NCBI Taxonomy" id="58331"/>
    <lineage>
        <taxon>Eukaryota</taxon>
        <taxon>Viridiplantae</taxon>
        <taxon>Streptophyta</taxon>
        <taxon>Embryophyta</taxon>
        <taxon>Tracheophyta</taxon>
        <taxon>Spermatophyta</taxon>
        <taxon>Magnoliopsida</taxon>
        <taxon>eudicotyledons</taxon>
        <taxon>Gunneridae</taxon>
        <taxon>Pentapetalae</taxon>
        <taxon>rosids</taxon>
        <taxon>fabids</taxon>
        <taxon>Fagales</taxon>
        <taxon>Fagaceae</taxon>
        <taxon>Quercus</taxon>
    </lineage>
</organism>
<dbReference type="AlphaFoldDB" id="A0AAW0MCF5"/>
<evidence type="ECO:0000313" key="2">
    <source>
        <dbReference type="EMBL" id="KAK7860933.1"/>
    </source>
</evidence>
<feature type="domain" description="NAD-dependent epimerase/dehydratase" evidence="1">
    <location>
        <begin position="101"/>
        <end position="183"/>
    </location>
</feature>
<feature type="domain" description="NAD-dependent epimerase/dehydratase" evidence="1">
    <location>
        <begin position="4"/>
        <end position="81"/>
    </location>
</feature>
<dbReference type="GO" id="GO:0005737">
    <property type="term" value="C:cytoplasm"/>
    <property type="evidence" value="ECO:0007669"/>
    <property type="project" value="TreeGrafter"/>
</dbReference>
<dbReference type="Pfam" id="PF01370">
    <property type="entry name" value="Epimerase"/>
    <property type="match status" value="2"/>
</dbReference>
<reference evidence="2 3" key="1">
    <citation type="journal article" date="2018" name="Sci. Data">
        <title>The draft genome sequence of cork oak.</title>
        <authorList>
            <person name="Ramos A.M."/>
            <person name="Usie A."/>
            <person name="Barbosa P."/>
            <person name="Barros P.M."/>
            <person name="Capote T."/>
            <person name="Chaves I."/>
            <person name="Simoes F."/>
            <person name="Abreu I."/>
            <person name="Carrasquinho I."/>
            <person name="Faro C."/>
            <person name="Guimaraes J.B."/>
            <person name="Mendonca D."/>
            <person name="Nobrega F."/>
            <person name="Rodrigues L."/>
            <person name="Saibo N.J.M."/>
            <person name="Varela M.C."/>
            <person name="Egas C."/>
            <person name="Matos J."/>
            <person name="Miguel C.M."/>
            <person name="Oliveira M.M."/>
            <person name="Ricardo C.P."/>
            <person name="Goncalves S."/>
        </authorList>
    </citation>
    <scope>NUCLEOTIDE SEQUENCE [LARGE SCALE GENOMIC DNA]</scope>
    <source>
        <strain evidence="3">cv. HL8</strain>
    </source>
</reference>
<evidence type="ECO:0000259" key="1">
    <source>
        <dbReference type="Pfam" id="PF01370"/>
    </source>
</evidence>
<dbReference type="InterPro" id="IPR001509">
    <property type="entry name" value="Epimerase_deHydtase"/>
</dbReference>
<keyword evidence="3" id="KW-1185">Reference proteome</keyword>
<dbReference type="EMBL" id="PKMF04000004">
    <property type="protein sequence ID" value="KAK7860933.1"/>
    <property type="molecule type" value="Genomic_DNA"/>
</dbReference>
<dbReference type="SUPFAM" id="SSF51735">
    <property type="entry name" value="NAD(P)-binding Rossmann-fold domains"/>
    <property type="match status" value="1"/>
</dbReference>
<name>A0AAW0MCF5_QUESU</name>
<proteinExistence type="predicted"/>
<dbReference type="PANTHER" id="PTHR48079:SF6">
    <property type="entry name" value="NAD(P)-BINDING DOMAIN-CONTAINING PROTEIN-RELATED"/>
    <property type="match status" value="1"/>
</dbReference>
<evidence type="ECO:0000313" key="3">
    <source>
        <dbReference type="Proteomes" id="UP000237347"/>
    </source>
</evidence>
<dbReference type="InterPro" id="IPR051783">
    <property type="entry name" value="NAD(P)-dependent_oxidoreduct"/>
</dbReference>
<dbReference type="InterPro" id="IPR036291">
    <property type="entry name" value="NAD(P)-bd_dom_sf"/>
</dbReference>
<protein>
    <submittedName>
        <fullName evidence="2">Isoflavone reductase like protein pcber</fullName>
    </submittedName>
</protein>
<accession>A0AAW0MCF5</accession>
<gene>
    <name evidence="2" type="primary">PCBER_5</name>
    <name evidence="2" type="ORF">CFP56_029149</name>
</gene>
<comment type="caution">
    <text evidence="2">The sequence shown here is derived from an EMBL/GenBank/DDBJ whole genome shotgun (WGS) entry which is preliminary data.</text>
</comment>
<dbReference type="PANTHER" id="PTHR48079">
    <property type="entry name" value="PROTEIN YEEZ"/>
    <property type="match status" value="1"/>
</dbReference>
<dbReference type="GO" id="GO:0004029">
    <property type="term" value="F:aldehyde dehydrogenase (NAD+) activity"/>
    <property type="evidence" value="ECO:0007669"/>
    <property type="project" value="TreeGrafter"/>
</dbReference>